<feature type="transmembrane region" description="Helical" evidence="7">
    <location>
        <begin position="66"/>
        <end position="87"/>
    </location>
</feature>
<dbReference type="InterPro" id="IPR050171">
    <property type="entry name" value="MFS_Transporters"/>
</dbReference>
<dbReference type="EMBL" id="UINC01052499">
    <property type="protein sequence ID" value="SVB67900.1"/>
    <property type="molecule type" value="Genomic_DNA"/>
</dbReference>
<evidence type="ECO:0000256" key="2">
    <source>
        <dbReference type="ARBA" id="ARBA00022448"/>
    </source>
</evidence>
<keyword evidence="6 7" id="KW-0472">Membrane</keyword>
<dbReference type="PANTHER" id="PTHR23517:SF3">
    <property type="entry name" value="INTEGRAL MEMBRANE TRANSPORT PROTEIN"/>
    <property type="match status" value="1"/>
</dbReference>
<name>A0A382FY38_9ZZZZ</name>
<accession>A0A382FY38</accession>
<dbReference type="AlphaFoldDB" id="A0A382FY38"/>
<dbReference type="GO" id="GO:0005886">
    <property type="term" value="C:plasma membrane"/>
    <property type="evidence" value="ECO:0007669"/>
    <property type="project" value="UniProtKB-SubCell"/>
</dbReference>
<evidence type="ECO:0000256" key="3">
    <source>
        <dbReference type="ARBA" id="ARBA00022475"/>
    </source>
</evidence>
<reference evidence="8" key="1">
    <citation type="submission" date="2018-05" db="EMBL/GenBank/DDBJ databases">
        <authorList>
            <person name="Lanie J.A."/>
            <person name="Ng W.-L."/>
            <person name="Kazmierczak K.M."/>
            <person name="Andrzejewski T.M."/>
            <person name="Davidsen T.M."/>
            <person name="Wayne K.J."/>
            <person name="Tettelin H."/>
            <person name="Glass J.I."/>
            <person name="Rusch D."/>
            <person name="Podicherti R."/>
            <person name="Tsui H.-C.T."/>
            <person name="Winkler M.E."/>
        </authorList>
    </citation>
    <scope>NUCLEOTIDE SEQUENCE</scope>
</reference>
<evidence type="ECO:0000256" key="1">
    <source>
        <dbReference type="ARBA" id="ARBA00004651"/>
    </source>
</evidence>
<keyword evidence="4 7" id="KW-0812">Transmembrane</keyword>
<feature type="transmembrane region" description="Helical" evidence="7">
    <location>
        <begin position="99"/>
        <end position="120"/>
    </location>
</feature>
<dbReference type="SUPFAM" id="SSF103473">
    <property type="entry name" value="MFS general substrate transporter"/>
    <property type="match status" value="1"/>
</dbReference>
<feature type="transmembrane region" description="Helical" evidence="7">
    <location>
        <begin position="43"/>
        <end position="60"/>
    </location>
</feature>
<keyword evidence="3" id="KW-1003">Cell membrane</keyword>
<feature type="transmembrane region" description="Helical" evidence="7">
    <location>
        <begin position="126"/>
        <end position="146"/>
    </location>
</feature>
<evidence type="ECO:0000256" key="4">
    <source>
        <dbReference type="ARBA" id="ARBA00022692"/>
    </source>
</evidence>
<sequence length="161" mass="17167">MLQDRYGFGAIEAGGLISVLAVMGVIGALVAGVAGDRYPRRRVMGIIVGFECVGFFLLVLGDFGFVYAFLILFGFGQGSHALNRAILGEYFGNSHYARLWGILSMATTPLAAAGPIYAGWVSDSSGYGEVVSTFMVLYGISAILYWNCKRPAPPIVHAKSS</sequence>
<keyword evidence="5 7" id="KW-1133">Transmembrane helix</keyword>
<organism evidence="8">
    <name type="scientific">marine metagenome</name>
    <dbReference type="NCBI Taxonomy" id="408172"/>
    <lineage>
        <taxon>unclassified sequences</taxon>
        <taxon>metagenomes</taxon>
        <taxon>ecological metagenomes</taxon>
    </lineage>
</organism>
<evidence type="ECO:0000256" key="5">
    <source>
        <dbReference type="ARBA" id="ARBA00022989"/>
    </source>
</evidence>
<dbReference type="InterPro" id="IPR011701">
    <property type="entry name" value="MFS"/>
</dbReference>
<dbReference type="InterPro" id="IPR036259">
    <property type="entry name" value="MFS_trans_sf"/>
</dbReference>
<dbReference type="Gene3D" id="1.20.1250.20">
    <property type="entry name" value="MFS general substrate transporter like domains"/>
    <property type="match status" value="1"/>
</dbReference>
<feature type="transmembrane region" description="Helical" evidence="7">
    <location>
        <begin position="6"/>
        <end position="31"/>
    </location>
</feature>
<keyword evidence="2" id="KW-0813">Transport</keyword>
<protein>
    <recommendedName>
        <fullName evidence="9">Major facilitator superfamily (MFS) profile domain-containing protein</fullName>
    </recommendedName>
</protein>
<evidence type="ECO:0008006" key="9">
    <source>
        <dbReference type="Google" id="ProtNLM"/>
    </source>
</evidence>
<evidence type="ECO:0000256" key="7">
    <source>
        <dbReference type="SAM" id="Phobius"/>
    </source>
</evidence>
<dbReference type="Pfam" id="PF07690">
    <property type="entry name" value="MFS_1"/>
    <property type="match status" value="1"/>
</dbReference>
<evidence type="ECO:0000256" key="6">
    <source>
        <dbReference type="ARBA" id="ARBA00023136"/>
    </source>
</evidence>
<evidence type="ECO:0000313" key="8">
    <source>
        <dbReference type="EMBL" id="SVB67900.1"/>
    </source>
</evidence>
<gene>
    <name evidence="8" type="ORF">METZ01_LOCUS220754</name>
</gene>
<proteinExistence type="predicted"/>
<comment type="subcellular location">
    <subcellularLocation>
        <location evidence="1">Cell membrane</location>
        <topology evidence="1">Multi-pass membrane protein</topology>
    </subcellularLocation>
</comment>
<dbReference type="PANTHER" id="PTHR23517">
    <property type="entry name" value="RESISTANCE PROTEIN MDTM, PUTATIVE-RELATED-RELATED"/>
    <property type="match status" value="1"/>
</dbReference>
<dbReference type="GO" id="GO:0022857">
    <property type="term" value="F:transmembrane transporter activity"/>
    <property type="evidence" value="ECO:0007669"/>
    <property type="project" value="InterPro"/>
</dbReference>